<feature type="binding site" evidence="8">
    <location>
        <position position="121"/>
    </location>
    <ligand>
        <name>Zn(2+)</name>
        <dbReference type="ChEBI" id="CHEBI:29105"/>
        <note>catalytic</note>
    </ligand>
</feature>
<comment type="cofactor">
    <cofactor evidence="8">
        <name>Zn(2+)</name>
        <dbReference type="ChEBI" id="CHEBI:29105"/>
    </cofactor>
    <text evidence="8">Binds 1 zinc ion.</text>
</comment>
<comment type="subcellular location">
    <subcellularLocation>
        <location evidence="8">Cytoplasm</location>
    </subcellularLocation>
</comment>
<keyword evidence="5 8" id="KW-0255">Endonuclease</keyword>
<keyword evidence="10" id="KW-1185">Reference proteome</keyword>
<evidence type="ECO:0000256" key="1">
    <source>
        <dbReference type="ARBA" id="ARBA00010875"/>
    </source>
</evidence>
<evidence type="ECO:0000256" key="8">
    <source>
        <dbReference type="HAMAP-Rule" id="MF_00009"/>
    </source>
</evidence>
<dbReference type="InterPro" id="IPR023091">
    <property type="entry name" value="MetalPrtase_cat_dom_sf_prd"/>
</dbReference>
<feature type="binding site" evidence="8">
    <location>
        <position position="127"/>
    </location>
    <ligand>
        <name>Zn(2+)</name>
        <dbReference type="ChEBI" id="CHEBI:29105"/>
        <note>catalytic</note>
    </ligand>
</feature>
<dbReference type="SUPFAM" id="SSF55486">
    <property type="entry name" value="Metalloproteases ('zincins'), catalytic domain"/>
    <property type="match status" value="1"/>
</dbReference>
<keyword evidence="8" id="KW-0698">rRNA processing</keyword>
<keyword evidence="4 8" id="KW-0479">Metal-binding</keyword>
<dbReference type="InterPro" id="IPR020549">
    <property type="entry name" value="YbeY_CS"/>
</dbReference>
<dbReference type="PANTHER" id="PTHR46986:SF1">
    <property type="entry name" value="ENDORIBONUCLEASE YBEY, CHLOROPLASTIC"/>
    <property type="match status" value="1"/>
</dbReference>
<dbReference type="EMBL" id="CP101527">
    <property type="protein sequence ID" value="UZW75515.1"/>
    <property type="molecule type" value="Genomic_DNA"/>
</dbReference>
<comment type="similarity">
    <text evidence="1 8">Belongs to the endoribonuclease YbeY family.</text>
</comment>
<dbReference type="GO" id="GO:0005737">
    <property type="term" value="C:cytoplasm"/>
    <property type="evidence" value="ECO:0007669"/>
    <property type="project" value="UniProtKB-SubCell"/>
</dbReference>
<reference evidence="9" key="1">
    <citation type="submission" date="2022-07" db="EMBL/GenBank/DDBJ databases">
        <title>Alkalimarinus sp. nov., isolated from gut of a Alitta virens.</title>
        <authorList>
            <person name="Yang A.I."/>
            <person name="Shin N.-R."/>
        </authorList>
    </citation>
    <scope>NUCLEOTIDE SEQUENCE</scope>
    <source>
        <strain evidence="9">FA028</strain>
    </source>
</reference>
<keyword evidence="7 8" id="KW-0862">Zinc</keyword>
<dbReference type="InterPro" id="IPR002036">
    <property type="entry name" value="YbeY"/>
</dbReference>
<protein>
    <recommendedName>
        <fullName evidence="8">Endoribonuclease YbeY</fullName>
        <ecNumber evidence="8">3.1.-.-</ecNumber>
    </recommendedName>
</protein>
<dbReference type="PROSITE" id="PS01306">
    <property type="entry name" value="UPF0054"/>
    <property type="match status" value="1"/>
</dbReference>
<evidence type="ECO:0000256" key="7">
    <source>
        <dbReference type="ARBA" id="ARBA00022833"/>
    </source>
</evidence>
<dbReference type="RefSeq" id="WP_251810661.1">
    <property type="nucleotide sequence ID" value="NZ_CP101527.1"/>
</dbReference>
<dbReference type="Proteomes" id="UP001164472">
    <property type="component" value="Chromosome"/>
</dbReference>
<evidence type="ECO:0000256" key="3">
    <source>
        <dbReference type="ARBA" id="ARBA00022722"/>
    </source>
</evidence>
<name>A0A9E8KQT0_9ALTE</name>
<dbReference type="PANTHER" id="PTHR46986">
    <property type="entry name" value="ENDORIBONUCLEASE YBEY, CHLOROPLASTIC"/>
    <property type="match status" value="1"/>
</dbReference>
<sequence length="159" mass="17917">MTIHIDLQIETVNQQLPSIEELTLWANKAHQSKECEADVTVRIVDIEESAELNQTYRGKEGPTNVLSFPFEAPPGIDINLLGDLPLGDLVVCAPVVEREAAEQNKELIAHWAHMVVHGVLHLQGYDHIKDEEALVMERLETEIIMELDFPAPYQDQDLS</sequence>
<keyword evidence="6 8" id="KW-0378">Hydrolase</keyword>
<dbReference type="GO" id="GO:0004222">
    <property type="term" value="F:metalloendopeptidase activity"/>
    <property type="evidence" value="ECO:0007669"/>
    <property type="project" value="InterPro"/>
</dbReference>
<dbReference type="EC" id="3.1.-.-" evidence="8"/>
<dbReference type="GO" id="GO:0006364">
    <property type="term" value="P:rRNA processing"/>
    <property type="evidence" value="ECO:0007669"/>
    <property type="project" value="UniProtKB-UniRule"/>
</dbReference>
<dbReference type="KEGG" id="asem:NNL22_02645"/>
<keyword evidence="3 8" id="KW-0540">Nuclease</keyword>
<dbReference type="NCBIfam" id="TIGR00043">
    <property type="entry name" value="rRNA maturation RNase YbeY"/>
    <property type="match status" value="1"/>
</dbReference>
<proteinExistence type="inferred from homology"/>
<comment type="function">
    <text evidence="8">Single strand-specific metallo-endoribonuclease involved in late-stage 70S ribosome quality control and in maturation of the 3' terminus of the 16S rRNA.</text>
</comment>
<dbReference type="AlphaFoldDB" id="A0A9E8KQT0"/>
<dbReference type="HAMAP" id="MF_00009">
    <property type="entry name" value="Endoribonucl_YbeY"/>
    <property type="match status" value="1"/>
</dbReference>
<evidence type="ECO:0000313" key="10">
    <source>
        <dbReference type="Proteomes" id="UP001164472"/>
    </source>
</evidence>
<organism evidence="9 10">
    <name type="scientific">Alkalimarinus sediminis</name>
    <dbReference type="NCBI Taxonomy" id="1632866"/>
    <lineage>
        <taxon>Bacteria</taxon>
        <taxon>Pseudomonadati</taxon>
        <taxon>Pseudomonadota</taxon>
        <taxon>Gammaproteobacteria</taxon>
        <taxon>Alteromonadales</taxon>
        <taxon>Alteromonadaceae</taxon>
        <taxon>Alkalimarinus</taxon>
    </lineage>
</organism>
<evidence type="ECO:0000313" key="9">
    <source>
        <dbReference type="EMBL" id="UZW75515.1"/>
    </source>
</evidence>
<keyword evidence="2 8" id="KW-0690">Ribosome biogenesis</keyword>
<evidence type="ECO:0000256" key="6">
    <source>
        <dbReference type="ARBA" id="ARBA00022801"/>
    </source>
</evidence>
<evidence type="ECO:0000256" key="2">
    <source>
        <dbReference type="ARBA" id="ARBA00022517"/>
    </source>
</evidence>
<evidence type="ECO:0000256" key="4">
    <source>
        <dbReference type="ARBA" id="ARBA00022723"/>
    </source>
</evidence>
<gene>
    <name evidence="8 9" type="primary">ybeY</name>
    <name evidence="9" type="ORF">NNL22_02645</name>
</gene>
<evidence type="ECO:0000256" key="5">
    <source>
        <dbReference type="ARBA" id="ARBA00022759"/>
    </source>
</evidence>
<dbReference type="GO" id="GO:0004521">
    <property type="term" value="F:RNA endonuclease activity"/>
    <property type="evidence" value="ECO:0007669"/>
    <property type="project" value="UniProtKB-UniRule"/>
</dbReference>
<dbReference type="Gene3D" id="3.40.390.30">
    <property type="entry name" value="Metalloproteases ('zincins'), catalytic domain"/>
    <property type="match status" value="1"/>
</dbReference>
<dbReference type="GO" id="GO:0008270">
    <property type="term" value="F:zinc ion binding"/>
    <property type="evidence" value="ECO:0007669"/>
    <property type="project" value="UniProtKB-UniRule"/>
</dbReference>
<keyword evidence="8" id="KW-0963">Cytoplasm</keyword>
<feature type="binding site" evidence="8">
    <location>
        <position position="117"/>
    </location>
    <ligand>
        <name>Zn(2+)</name>
        <dbReference type="ChEBI" id="CHEBI:29105"/>
        <note>catalytic</note>
    </ligand>
</feature>
<accession>A0A9E8KQT0</accession>
<dbReference type="Pfam" id="PF02130">
    <property type="entry name" value="YbeY"/>
    <property type="match status" value="1"/>
</dbReference>